<dbReference type="Proteomes" id="UP001249851">
    <property type="component" value="Unassembled WGS sequence"/>
</dbReference>
<keyword evidence="2" id="KW-1185">Reference proteome</keyword>
<evidence type="ECO:0008006" key="3">
    <source>
        <dbReference type="Google" id="ProtNLM"/>
    </source>
</evidence>
<name>A0AAD9PWE9_ACRCE</name>
<accession>A0AAD9PWE9</accession>
<dbReference type="Gene3D" id="2.40.50.140">
    <property type="entry name" value="Nucleic acid-binding proteins"/>
    <property type="match status" value="1"/>
</dbReference>
<comment type="caution">
    <text evidence="1">The sequence shown here is derived from an EMBL/GenBank/DDBJ whole genome shotgun (WGS) entry which is preliminary data.</text>
</comment>
<dbReference type="AlphaFoldDB" id="A0AAD9PWE9"/>
<evidence type="ECO:0000313" key="2">
    <source>
        <dbReference type="Proteomes" id="UP001249851"/>
    </source>
</evidence>
<reference evidence="1" key="2">
    <citation type="journal article" date="2023" name="Science">
        <title>Genomic signatures of disease resistance in endangered staghorn corals.</title>
        <authorList>
            <person name="Vollmer S.V."/>
            <person name="Selwyn J.D."/>
            <person name="Despard B.A."/>
            <person name="Roesel C.L."/>
        </authorList>
    </citation>
    <scope>NUCLEOTIDE SEQUENCE</scope>
    <source>
        <strain evidence="1">K2</strain>
    </source>
</reference>
<gene>
    <name evidence="1" type="ORF">P5673_029016</name>
</gene>
<dbReference type="InterPro" id="IPR012340">
    <property type="entry name" value="NA-bd_OB-fold"/>
</dbReference>
<dbReference type="SUPFAM" id="SSF50249">
    <property type="entry name" value="Nucleic acid-binding proteins"/>
    <property type="match status" value="1"/>
</dbReference>
<dbReference type="EMBL" id="JARQWQ010000112">
    <property type="protein sequence ID" value="KAK2550320.1"/>
    <property type="molecule type" value="Genomic_DNA"/>
</dbReference>
<protein>
    <recommendedName>
        <fullName evidence="3">Replication protein A OB domain-containing protein</fullName>
    </recommendedName>
</protein>
<reference evidence="1" key="1">
    <citation type="journal article" date="2023" name="G3 (Bethesda)">
        <title>Whole genome assembly and annotation of the endangered Caribbean coral Acropora cervicornis.</title>
        <authorList>
            <person name="Selwyn J.D."/>
            <person name="Vollmer S.V."/>
        </authorList>
    </citation>
    <scope>NUCLEOTIDE SEQUENCE</scope>
    <source>
        <strain evidence="1">K2</strain>
    </source>
</reference>
<evidence type="ECO:0000313" key="1">
    <source>
        <dbReference type="EMBL" id="KAK2550320.1"/>
    </source>
</evidence>
<sequence>MNEDSNQLEVSESPADTTFDCYIHGTSPVKNARSSHRKYFNCILQKKDEAIRVVCFSSQKPTELTTLQVTKIPVRVTNFSKTNTGDINLDNQTKFTPLSNQPFAYSDTLTANGTVLISSLAQVAVEQLVTVKAEGMHVSGVKKTPTLCQRVLSKQEVTIRDPTSSVKVILWGSWVNSLQSNKTYLLQNLRVKTNKNERYLNTAKIEKFLFQEVEPFQVPLAEVDPTNETASITGKIVAVQQVTNTIACITCNKNVVPIPEDDTLALPRSTSQRRKRYEDNGHPCLTPLLKEKKSDAHLLFSTQLLMLLWKSLKQAIN</sequence>
<organism evidence="1 2">
    <name type="scientific">Acropora cervicornis</name>
    <name type="common">Staghorn coral</name>
    <dbReference type="NCBI Taxonomy" id="6130"/>
    <lineage>
        <taxon>Eukaryota</taxon>
        <taxon>Metazoa</taxon>
        <taxon>Cnidaria</taxon>
        <taxon>Anthozoa</taxon>
        <taxon>Hexacorallia</taxon>
        <taxon>Scleractinia</taxon>
        <taxon>Astrocoeniina</taxon>
        <taxon>Acroporidae</taxon>
        <taxon>Acropora</taxon>
    </lineage>
</organism>
<proteinExistence type="predicted"/>